<keyword evidence="3" id="KW-0677">Repeat</keyword>
<dbReference type="AlphaFoldDB" id="A0A370C0C7"/>
<dbReference type="VEuPathDB" id="FungiDB:M747DRAFT_315818"/>
<proteinExistence type="predicted"/>
<gene>
    <name evidence="5" type="ORF">M747DRAFT_315818</name>
</gene>
<sequence length="177" mass="19966">MPVSRHTASLTGLFRLMVEREHHGILNSVNNLGLVLNRQGNYNETKAMYRRDLEESKKMLGPEHPDMLTSNNNLGLKILRPEHPDTPNSINNLRSVLDSQGKYKETKVIYHQMSEAREKVLGRDHPDMLTSVSHLGSLYTIMKHSTSRDEHLCMEVNDPTDIAANILVVTINGDPAS</sequence>
<keyword evidence="2" id="KW-0963">Cytoplasm</keyword>
<dbReference type="PANTHER" id="PTHR45783">
    <property type="entry name" value="KINESIN LIGHT CHAIN"/>
    <property type="match status" value="1"/>
</dbReference>
<dbReference type="Pfam" id="PF13374">
    <property type="entry name" value="TPR_10"/>
    <property type="match status" value="2"/>
</dbReference>
<dbReference type="PANTHER" id="PTHR45783:SF3">
    <property type="entry name" value="KINESIN LIGHT CHAIN"/>
    <property type="match status" value="1"/>
</dbReference>
<dbReference type="Gene3D" id="1.25.40.10">
    <property type="entry name" value="Tetratricopeptide repeat domain"/>
    <property type="match status" value="2"/>
</dbReference>
<protein>
    <recommendedName>
        <fullName evidence="7">TPR-like protein</fullName>
    </recommendedName>
</protein>
<dbReference type="SUPFAM" id="SSF48452">
    <property type="entry name" value="TPR-like"/>
    <property type="match status" value="1"/>
</dbReference>
<dbReference type="InterPro" id="IPR002151">
    <property type="entry name" value="Kinesin_light"/>
</dbReference>
<accession>A0A370C0C7</accession>
<evidence type="ECO:0000256" key="3">
    <source>
        <dbReference type="ARBA" id="ARBA00022737"/>
    </source>
</evidence>
<dbReference type="GO" id="GO:0005737">
    <property type="term" value="C:cytoplasm"/>
    <property type="evidence" value="ECO:0007669"/>
    <property type="project" value="UniProtKB-SubCell"/>
</dbReference>
<reference evidence="5 6" key="1">
    <citation type="submission" date="2018-07" db="EMBL/GenBank/DDBJ databases">
        <title>Section-level genome sequencing of Aspergillus section Nigri to investigate inter- and intra-species variation.</title>
        <authorList>
            <consortium name="DOE Joint Genome Institute"/>
            <person name="Vesth T.C."/>
            <person name="Nybo J.L."/>
            <person name="Theobald S."/>
            <person name="Frisvad J.C."/>
            <person name="Larsen T.O."/>
            <person name="Nielsen K.F."/>
            <person name="Hoof J.B."/>
            <person name="Brandl J."/>
            <person name="Salamov A."/>
            <person name="Riley R."/>
            <person name="Gladden J.M."/>
            <person name="Phatale P."/>
            <person name="Nielsen M.T."/>
            <person name="Lyhne E.K."/>
            <person name="Kogle M.E."/>
            <person name="Strasser K."/>
            <person name="McDonnell E."/>
            <person name="Barry K."/>
            <person name="Clum A."/>
            <person name="Chen C."/>
            <person name="Nolan M."/>
            <person name="Sandor L."/>
            <person name="Kuo A."/>
            <person name="Lipzen A."/>
            <person name="Hainaut M."/>
            <person name="Drula E."/>
            <person name="Tsang A."/>
            <person name="Magnuson J.K."/>
            <person name="Henrissat B."/>
            <person name="Wiebenga A."/>
            <person name="Simmons B.A."/>
            <person name="Makela M.R."/>
            <person name="De vries R.P."/>
            <person name="Grigoriev I.V."/>
            <person name="Mortensen U.H."/>
            <person name="Baker S.E."/>
            <person name="Andersen M.R."/>
        </authorList>
    </citation>
    <scope>NUCLEOTIDE SEQUENCE [LARGE SCALE GENOMIC DNA]</scope>
    <source>
        <strain evidence="5 6">ATCC 13496</strain>
    </source>
</reference>
<dbReference type="InterPro" id="IPR011990">
    <property type="entry name" value="TPR-like_helical_dom_sf"/>
</dbReference>
<dbReference type="GO" id="GO:0005871">
    <property type="term" value="C:kinesin complex"/>
    <property type="evidence" value="ECO:0007669"/>
    <property type="project" value="InterPro"/>
</dbReference>
<keyword evidence="4" id="KW-0802">TPR repeat</keyword>
<dbReference type="Proteomes" id="UP000253845">
    <property type="component" value="Unassembled WGS sequence"/>
</dbReference>
<evidence type="ECO:0000256" key="2">
    <source>
        <dbReference type="ARBA" id="ARBA00022490"/>
    </source>
</evidence>
<evidence type="ECO:0000313" key="6">
    <source>
        <dbReference type="Proteomes" id="UP000253845"/>
    </source>
</evidence>
<name>A0A370C0C7_ASPNG</name>
<organism evidence="5 6">
    <name type="scientific">Aspergillus niger ATCC 13496</name>
    <dbReference type="NCBI Taxonomy" id="1353008"/>
    <lineage>
        <taxon>Eukaryota</taxon>
        <taxon>Fungi</taxon>
        <taxon>Dikarya</taxon>
        <taxon>Ascomycota</taxon>
        <taxon>Pezizomycotina</taxon>
        <taxon>Eurotiomycetes</taxon>
        <taxon>Eurotiomycetidae</taxon>
        <taxon>Eurotiales</taxon>
        <taxon>Aspergillaceae</taxon>
        <taxon>Aspergillus</taxon>
        <taxon>Aspergillus subgen. Circumdati</taxon>
    </lineage>
</organism>
<evidence type="ECO:0008006" key="7">
    <source>
        <dbReference type="Google" id="ProtNLM"/>
    </source>
</evidence>
<dbReference type="EMBL" id="KZ851919">
    <property type="protein sequence ID" value="RDH19259.1"/>
    <property type="molecule type" value="Genomic_DNA"/>
</dbReference>
<evidence type="ECO:0000256" key="1">
    <source>
        <dbReference type="ARBA" id="ARBA00004496"/>
    </source>
</evidence>
<dbReference type="GO" id="GO:0019894">
    <property type="term" value="F:kinesin binding"/>
    <property type="evidence" value="ECO:0007669"/>
    <property type="project" value="TreeGrafter"/>
</dbReference>
<dbReference type="GO" id="GO:0007018">
    <property type="term" value="P:microtubule-based movement"/>
    <property type="evidence" value="ECO:0007669"/>
    <property type="project" value="TreeGrafter"/>
</dbReference>
<evidence type="ECO:0000313" key="5">
    <source>
        <dbReference type="EMBL" id="RDH19259.1"/>
    </source>
</evidence>
<evidence type="ECO:0000256" key="4">
    <source>
        <dbReference type="ARBA" id="ARBA00022803"/>
    </source>
</evidence>
<comment type="subcellular location">
    <subcellularLocation>
        <location evidence="1">Cytoplasm</location>
    </subcellularLocation>
</comment>